<gene>
    <name evidence="3" type="ORF">Drose_21210</name>
</gene>
<dbReference type="PANTHER" id="PTHR43283">
    <property type="entry name" value="BETA-LACTAMASE-RELATED"/>
    <property type="match status" value="1"/>
</dbReference>
<reference evidence="3" key="1">
    <citation type="submission" date="2021-04" db="EMBL/GenBank/DDBJ databases">
        <title>Biosynthetic gene clusters of Dactylosporangioum roseum.</title>
        <authorList>
            <person name="Hartkoorn R.C."/>
            <person name="Beaudoing E."/>
            <person name="Hot D."/>
            <person name="Moureu S."/>
        </authorList>
    </citation>
    <scope>NUCLEOTIDE SEQUENCE</scope>
    <source>
        <strain evidence="3">NRRL B-16295</strain>
    </source>
</reference>
<dbReference type="PANTHER" id="PTHR43283:SF11">
    <property type="entry name" value="BETA-LACTAMASE-RELATED DOMAIN-CONTAINING PROTEIN"/>
    <property type="match status" value="1"/>
</dbReference>
<keyword evidence="4" id="KW-1185">Reference proteome</keyword>
<dbReference type="EMBL" id="CP073721">
    <property type="protein sequence ID" value="UWZ33794.1"/>
    <property type="molecule type" value="Genomic_DNA"/>
</dbReference>
<evidence type="ECO:0000256" key="1">
    <source>
        <dbReference type="ARBA" id="ARBA00022801"/>
    </source>
</evidence>
<dbReference type="InterPro" id="IPR001466">
    <property type="entry name" value="Beta-lactam-related"/>
</dbReference>
<accession>A0ABY5YZY0</accession>
<organism evidence="3 4">
    <name type="scientific">Dactylosporangium roseum</name>
    <dbReference type="NCBI Taxonomy" id="47989"/>
    <lineage>
        <taxon>Bacteria</taxon>
        <taxon>Bacillati</taxon>
        <taxon>Actinomycetota</taxon>
        <taxon>Actinomycetes</taxon>
        <taxon>Micromonosporales</taxon>
        <taxon>Micromonosporaceae</taxon>
        <taxon>Dactylosporangium</taxon>
    </lineage>
</organism>
<feature type="domain" description="Beta-lactamase-related" evidence="2">
    <location>
        <begin position="15"/>
        <end position="301"/>
    </location>
</feature>
<dbReference type="Pfam" id="PF00144">
    <property type="entry name" value="Beta-lactamase"/>
    <property type="match status" value="1"/>
</dbReference>
<dbReference type="InterPro" id="IPR012338">
    <property type="entry name" value="Beta-lactam/transpept-like"/>
</dbReference>
<dbReference type="RefSeq" id="WP_260723068.1">
    <property type="nucleotide sequence ID" value="NZ_BAAABS010000057.1"/>
</dbReference>
<dbReference type="Gene3D" id="3.40.710.10">
    <property type="entry name" value="DD-peptidase/beta-lactamase superfamily"/>
    <property type="match status" value="1"/>
</dbReference>
<keyword evidence="1" id="KW-0378">Hydrolase</keyword>
<name>A0ABY5YZY0_9ACTN</name>
<dbReference type="InterPro" id="IPR050789">
    <property type="entry name" value="Diverse_Enzym_Activities"/>
</dbReference>
<protein>
    <submittedName>
        <fullName evidence="3">Beta-lactamase family protein</fullName>
    </submittedName>
</protein>
<sequence length="321" mass="33591">MSPGERLTRIAARAPVPAVAVAVFDRDRVLASVVHGVADLTTGRPAAEDCWWDLASLTKVLVTLPEVLDHVPLDRPLETLWPRAAGLPVGRATAADLLSYRAGLPATVPFFKTLSGRDTIVDAALRTPLSAPGPIYSDLGSIILGALVADRAGTPLPELARRRTGLRMGGRFAPAVATERCPWRGRLVVGEVHDENAAAMGGVAGHAGAFGTLALVTAAAQDWLAGRTGSPAAHDCWAVGDTGERYGLGWWLPPTRGLGGPSPGADSYGLSGFVGNRIWLEPSRGSGVVVLSNRVHPARGDRGPFNAWCDTLLTALPHLIG</sequence>
<evidence type="ECO:0000259" key="2">
    <source>
        <dbReference type="Pfam" id="PF00144"/>
    </source>
</evidence>
<evidence type="ECO:0000313" key="4">
    <source>
        <dbReference type="Proteomes" id="UP001058271"/>
    </source>
</evidence>
<dbReference type="Proteomes" id="UP001058271">
    <property type="component" value="Chromosome"/>
</dbReference>
<evidence type="ECO:0000313" key="3">
    <source>
        <dbReference type="EMBL" id="UWZ33794.1"/>
    </source>
</evidence>
<proteinExistence type="predicted"/>
<dbReference type="SUPFAM" id="SSF56601">
    <property type="entry name" value="beta-lactamase/transpeptidase-like"/>
    <property type="match status" value="1"/>
</dbReference>